<reference evidence="1" key="3">
    <citation type="submission" date="2020-02" db="EMBL/GenBank/DDBJ databases">
        <authorList>
            <person name="Matsumoto Y."/>
            <person name="Motooka D."/>
            <person name="Nakamura S."/>
        </authorList>
    </citation>
    <scope>NUCLEOTIDE SEQUENCE</scope>
    <source>
        <strain evidence="1">JCM 6377</strain>
    </source>
</reference>
<evidence type="ECO:0000313" key="2">
    <source>
        <dbReference type="EMBL" id="PEG32991.1"/>
    </source>
</evidence>
<dbReference type="AlphaFoldDB" id="A0A2A7MNS4"/>
<accession>A0A2A7MNS4</accession>
<name>A0A2A7MNS4_MYCAG</name>
<gene>
    <name evidence="2" type="ORF">CQY20_33260</name>
    <name evidence="1" type="ORF">MAGR_03420</name>
</gene>
<comment type="caution">
    <text evidence="2">The sequence shown here is derived from an EMBL/GenBank/DDBJ whole genome shotgun (WGS) entry which is preliminary data.</text>
</comment>
<organism evidence="2 3">
    <name type="scientific">Mycolicibacterium agri</name>
    <name type="common">Mycobacterium agri</name>
    <dbReference type="NCBI Taxonomy" id="36811"/>
    <lineage>
        <taxon>Bacteria</taxon>
        <taxon>Bacillati</taxon>
        <taxon>Actinomycetota</taxon>
        <taxon>Actinomycetes</taxon>
        <taxon>Mycobacteriales</taxon>
        <taxon>Mycobacteriaceae</taxon>
        <taxon>Mycolicibacterium</taxon>
    </lineage>
</organism>
<evidence type="ECO:0000313" key="1">
    <source>
        <dbReference type="EMBL" id="GFG48901.1"/>
    </source>
</evidence>
<evidence type="ECO:0000313" key="3">
    <source>
        <dbReference type="Proteomes" id="UP000220914"/>
    </source>
</evidence>
<dbReference type="EMBL" id="PDCP01000168">
    <property type="protein sequence ID" value="PEG32991.1"/>
    <property type="molecule type" value="Genomic_DNA"/>
</dbReference>
<proteinExistence type="predicted"/>
<reference evidence="1 4" key="2">
    <citation type="journal article" date="2019" name="Emerg. Microbes Infect.">
        <title>Comprehensive subspecies identification of 175 nontuberculous mycobacteria species based on 7547 genomic profiles.</title>
        <authorList>
            <person name="Matsumoto Y."/>
            <person name="Kinjo T."/>
            <person name="Motooka D."/>
            <person name="Nabeya D."/>
            <person name="Jung N."/>
            <person name="Uechi K."/>
            <person name="Horii T."/>
            <person name="Iida T."/>
            <person name="Fujita J."/>
            <person name="Nakamura S."/>
        </authorList>
    </citation>
    <scope>NUCLEOTIDE SEQUENCE [LARGE SCALE GENOMIC DNA]</scope>
    <source>
        <strain evidence="1 4">JCM 6377</strain>
    </source>
</reference>
<dbReference type="EMBL" id="BLKS01000001">
    <property type="protein sequence ID" value="GFG48901.1"/>
    <property type="molecule type" value="Genomic_DNA"/>
</dbReference>
<reference evidence="2 3" key="1">
    <citation type="submission" date="2017-10" db="EMBL/GenBank/DDBJ databases">
        <title>The new phylogeny of genus Mycobacterium.</title>
        <authorList>
            <person name="Tortoli E."/>
            <person name="Trovato A."/>
            <person name="Cirillo D.M."/>
        </authorList>
    </citation>
    <scope>NUCLEOTIDE SEQUENCE [LARGE SCALE GENOMIC DNA]</scope>
    <source>
        <strain evidence="2 3">CCUG37673</strain>
    </source>
</reference>
<keyword evidence="3" id="KW-1185">Reference proteome</keyword>
<dbReference type="Proteomes" id="UP000220914">
    <property type="component" value="Unassembled WGS sequence"/>
</dbReference>
<evidence type="ECO:0000313" key="4">
    <source>
        <dbReference type="Proteomes" id="UP000465302"/>
    </source>
</evidence>
<dbReference type="RefSeq" id="WP_097945529.1">
    <property type="nucleotide sequence ID" value="NZ_BLKS01000001.1"/>
</dbReference>
<dbReference type="OrthoDB" id="3187422at2"/>
<dbReference type="Proteomes" id="UP000465302">
    <property type="component" value="Unassembled WGS sequence"/>
</dbReference>
<sequence>MSDPANWSGWDIAKDAKPGRRGFVLGSGIGCVTISDCVSQRGVVDAKVLAALTTVAEVTWDGRGVQDIGWLPEAEPRTGVVCGTLNPAA</sequence>
<protein>
    <submittedName>
        <fullName evidence="2">Uncharacterized protein</fullName>
    </submittedName>
</protein>